<name>A0ABQ7A5X6_BRACR</name>
<proteinExistence type="predicted"/>
<evidence type="ECO:0000313" key="2">
    <source>
        <dbReference type="EMBL" id="KAF3493006.1"/>
    </source>
</evidence>
<evidence type="ECO:0000256" key="1">
    <source>
        <dbReference type="SAM" id="MobiDB-lite"/>
    </source>
</evidence>
<organism evidence="2 3">
    <name type="scientific">Brassica cretica</name>
    <name type="common">Mustard</name>
    <dbReference type="NCBI Taxonomy" id="69181"/>
    <lineage>
        <taxon>Eukaryota</taxon>
        <taxon>Viridiplantae</taxon>
        <taxon>Streptophyta</taxon>
        <taxon>Embryophyta</taxon>
        <taxon>Tracheophyta</taxon>
        <taxon>Spermatophyta</taxon>
        <taxon>Magnoliopsida</taxon>
        <taxon>eudicotyledons</taxon>
        <taxon>Gunneridae</taxon>
        <taxon>Pentapetalae</taxon>
        <taxon>rosids</taxon>
        <taxon>malvids</taxon>
        <taxon>Brassicales</taxon>
        <taxon>Brassicaceae</taxon>
        <taxon>Brassiceae</taxon>
        <taxon>Brassica</taxon>
    </lineage>
</organism>
<dbReference type="EMBL" id="QGKV02002055">
    <property type="protein sequence ID" value="KAF3493006.1"/>
    <property type="molecule type" value="Genomic_DNA"/>
</dbReference>
<reference evidence="2 3" key="1">
    <citation type="journal article" date="2020" name="BMC Genomics">
        <title>Intraspecific diversification of the crop wild relative Brassica cretica Lam. using demographic model selection.</title>
        <authorList>
            <person name="Kioukis A."/>
            <person name="Michalopoulou V.A."/>
            <person name="Briers L."/>
            <person name="Pirintsos S."/>
            <person name="Studholme D.J."/>
            <person name="Pavlidis P."/>
            <person name="Sarris P.F."/>
        </authorList>
    </citation>
    <scope>NUCLEOTIDE SEQUENCE [LARGE SCALE GENOMIC DNA]</scope>
    <source>
        <strain evidence="3">cv. PFS-1207/04</strain>
    </source>
</reference>
<evidence type="ECO:0000313" key="3">
    <source>
        <dbReference type="Proteomes" id="UP000266723"/>
    </source>
</evidence>
<gene>
    <name evidence="2" type="ORF">DY000_02053113</name>
</gene>
<feature type="region of interest" description="Disordered" evidence="1">
    <location>
        <begin position="37"/>
        <end position="60"/>
    </location>
</feature>
<sequence length="60" mass="6910">MNHHRRKKEKFLERIMHCAICGVANHNSRFHKMNTKKPFVSGESSQTEASQGVFIQATQP</sequence>
<comment type="caution">
    <text evidence="2">The sequence shown here is derived from an EMBL/GenBank/DDBJ whole genome shotgun (WGS) entry which is preliminary data.</text>
</comment>
<accession>A0ABQ7A5X6</accession>
<keyword evidence="3" id="KW-1185">Reference proteome</keyword>
<protein>
    <submittedName>
        <fullName evidence="2">Uncharacterized protein</fullName>
    </submittedName>
</protein>
<dbReference type="Proteomes" id="UP000266723">
    <property type="component" value="Unassembled WGS sequence"/>
</dbReference>